<comment type="catalytic activity">
    <reaction evidence="7">
        <text>4-demethylwyosine(37) in tRNA(Phe) + S-adenosyl-L-methionine = 4-demethyl-7-[(3S)-3-amino-3-carboxypropyl]wyosine(37) in tRNA(Phe) + S-methyl-5'-thioadenosine + H(+)</text>
        <dbReference type="Rhea" id="RHEA:36355"/>
        <dbReference type="Rhea" id="RHEA-COMP:10164"/>
        <dbReference type="Rhea" id="RHEA-COMP:10378"/>
        <dbReference type="ChEBI" id="CHEBI:15378"/>
        <dbReference type="ChEBI" id="CHEBI:17509"/>
        <dbReference type="ChEBI" id="CHEBI:59789"/>
        <dbReference type="ChEBI" id="CHEBI:64315"/>
        <dbReference type="ChEBI" id="CHEBI:73550"/>
        <dbReference type="EC" id="2.5.1.114"/>
    </reaction>
</comment>
<dbReference type="InterPro" id="IPR029063">
    <property type="entry name" value="SAM-dependent_MTases_sf"/>
</dbReference>
<dbReference type="GO" id="GO:0005737">
    <property type="term" value="C:cytoplasm"/>
    <property type="evidence" value="ECO:0007669"/>
    <property type="project" value="TreeGrafter"/>
</dbReference>
<dbReference type="GO" id="GO:0102522">
    <property type="term" value="F:tRNA 4-demethylwyosine alpha-amino-alpha-carboxypropyltransferase activity"/>
    <property type="evidence" value="ECO:0007669"/>
    <property type="project" value="UniProtKB-EC"/>
</dbReference>
<reference evidence="8" key="1">
    <citation type="journal article" date="2016" name="Nat. Genet.">
        <title>A high-quality carrot genome assembly provides new insights into carotenoid accumulation and asterid genome evolution.</title>
        <authorList>
            <person name="Iorizzo M."/>
            <person name="Ellison S."/>
            <person name="Senalik D."/>
            <person name="Zeng P."/>
            <person name="Satapoomin P."/>
            <person name="Huang J."/>
            <person name="Bowman M."/>
            <person name="Iovene M."/>
            <person name="Sanseverino W."/>
            <person name="Cavagnaro P."/>
            <person name="Yildiz M."/>
            <person name="Macko-Podgorni A."/>
            <person name="Moranska E."/>
            <person name="Grzebelus E."/>
            <person name="Grzebelus D."/>
            <person name="Ashrafi H."/>
            <person name="Zheng Z."/>
            <person name="Cheng S."/>
            <person name="Spooner D."/>
            <person name="Van Deynze A."/>
            <person name="Simon P."/>
        </authorList>
    </citation>
    <scope>NUCLEOTIDE SEQUENCE</scope>
    <source>
        <tissue evidence="8">Leaf</tissue>
    </source>
</reference>
<evidence type="ECO:0000256" key="7">
    <source>
        <dbReference type="ARBA" id="ARBA00049400"/>
    </source>
</evidence>
<proteinExistence type="predicted"/>
<protein>
    <submittedName>
        <fullName evidence="8">Uncharacterized protein</fullName>
    </submittedName>
</protein>
<dbReference type="InterPro" id="IPR056744">
    <property type="entry name" value="TRM5/TYW2-like_N"/>
</dbReference>
<gene>
    <name evidence="8" type="ORF">DCAR_0831218</name>
</gene>
<dbReference type="Proteomes" id="UP000077755">
    <property type="component" value="Chromosome 8"/>
</dbReference>
<dbReference type="InterPro" id="IPR056743">
    <property type="entry name" value="TRM5-TYW2-like_MTfase"/>
</dbReference>
<dbReference type="Gene3D" id="3.40.50.150">
    <property type="entry name" value="Vaccinia Virus protein VP39"/>
    <property type="match status" value="1"/>
</dbReference>
<dbReference type="Pfam" id="PF02475">
    <property type="entry name" value="TRM5-TYW2_MTfase"/>
    <property type="match status" value="1"/>
</dbReference>
<dbReference type="GO" id="GO:0008175">
    <property type="term" value="F:tRNA methyltransferase activity"/>
    <property type="evidence" value="ECO:0007669"/>
    <property type="project" value="TreeGrafter"/>
</dbReference>
<evidence type="ECO:0000256" key="1">
    <source>
        <dbReference type="ARBA" id="ARBA00004797"/>
    </source>
</evidence>
<keyword evidence="9" id="KW-1185">Reference proteome</keyword>
<dbReference type="Pfam" id="PF02676">
    <property type="entry name" value="TYW3"/>
    <property type="match status" value="1"/>
</dbReference>
<reference evidence="8" key="2">
    <citation type="submission" date="2022-03" db="EMBL/GenBank/DDBJ databases">
        <title>Draft title - Genomic analysis of global carrot germplasm unveils the trajectory of domestication and the origin of high carotenoid orange carrot.</title>
        <authorList>
            <person name="Iorizzo M."/>
            <person name="Ellison S."/>
            <person name="Senalik D."/>
            <person name="Macko-Podgorni A."/>
            <person name="Grzebelus D."/>
            <person name="Bostan H."/>
            <person name="Rolling W."/>
            <person name="Curaba J."/>
            <person name="Simon P."/>
        </authorList>
    </citation>
    <scope>NUCLEOTIDE SEQUENCE</scope>
    <source>
        <tissue evidence="8">Leaf</tissue>
    </source>
</reference>
<dbReference type="OrthoDB" id="263283at2759"/>
<dbReference type="Gene3D" id="3.30.1960.10">
    <property type="entry name" value="tRNA wybutosine-synthesizing-like"/>
    <property type="match status" value="1"/>
</dbReference>
<evidence type="ECO:0000313" key="9">
    <source>
        <dbReference type="Proteomes" id="UP000077755"/>
    </source>
</evidence>
<organism evidence="8 9">
    <name type="scientific">Daucus carota subsp. sativus</name>
    <name type="common">Carrot</name>
    <dbReference type="NCBI Taxonomy" id="79200"/>
    <lineage>
        <taxon>Eukaryota</taxon>
        <taxon>Viridiplantae</taxon>
        <taxon>Streptophyta</taxon>
        <taxon>Embryophyta</taxon>
        <taxon>Tracheophyta</taxon>
        <taxon>Spermatophyta</taxon>
        <taxon>Magnoliopsida</taxon>
        <taxon>eudicotyledons</taxon>
        <taxon>Gunneridae</taxon>
        <taxon>Pentapetalae</taxon>
        <taxon>asterids</taxon>
        <taxon>campanulids</taxon>
        <taxon>Apiales</taxon>
        <taxon>Apiaceae</taxon>
        <taxon>Apioideae</taxon>
        <taxon>Scandiceae</taxon>
        <taxon>Daucinae</taxon>
        <taxon>Daucus</taxon>
        <taxon>Daucus sect. Daucus</taxon>
    </lineage>
</organism>
<dbReference type="KEGG" id="dcr:108199623"/>
<dbReference type="Gene3D" id="3.30.300.110">
    <property type="entry name" value="Met-10+ protein-like domains"/>
    <property type="match status" value="1"/>
</dbReference>
<evidence type="ECO:0000256" key="3">
    <source>
        <dbReference type="ARBA" id="ARBA00022679"/>
    </source>
</evidence>
<evidence type="ECO:0000256" key="4">
    <source>
        <dbReference type="ARBA" id="ARBA00022691"/>
    </source>
</evidence>
<sequence length="1041" mass="115086">MDFDKRKTATLSLINTPPQDYSDKSPKGTLDLPILPLLNSINSHPCFFTTSSCSGRISILSTPTETTSITKKKARGGKWVLISHDPVDPTSVLDLLYNPTSVVDELDELVFRFEPLIVAVECRDVGSAQSLVSIAISCGFRESGITSVSKRVIVAIRCSIRLEVPLGGSGRLLVSEEYVRFLVGIANGKMEVNRKRTDQFFAALLRNGFGGVENGVGSGDCDGLECEEVKKMESYFGALSESRQIDDCGSAEVPVNSLSTDQLVVAGEAIEKVYLWGHSACEIEDATKKKVLIFGGFGGMGRHARRNNCFLLDPFSGELEDFNVQGCPSPRLGHTSSLIGHLMYVIGGRADPSSILNDVWLLNTENRQWKLLECTGTYFPSRHRHAAATVGPKIYVFGGIHNDLIYPSLHVLDTQNLEWSEICMPGEQPCPRHSHSMVSYGTKLFIFGGYDGEKALGDLYSFDVLTCLWKKEEMAGRTPYARFSHSMFVYKHFVGIIGGCPVRQHYQDLSLLDLRDCSWKHIRVNSFGKELLVRSSGSVIGDDLVMIGGGASCYAFGTKFSDPMKMNLRPLVSLTDSPAQILTTQVNHTKEDPPQTEIGFTQSPASIYETLSKETSGLKLGDEGIDINGGHQGVASHFVLKIKKKYAKLGKDLLKRFAWLDLERKVYSLEKGLHICFPVTGQFCALYDNSQHDAHTADIEPLDPCLLEKVTAKGLLPDDTISSALNFFITSGATKILDEVVRVKKTSSSPLKMMNDSVTLLINEQGLPAELLEQLPTRWERLGDIVVLPSTSFKDPLWDTISDKLWPVVAASLGTQRLARQGRVANTGTRDSSLEMLVGDSGWVSHRENGIYYSFDATKCMFSWGNLSEKLRMAHLDCTDEVVVDLFAGIGYFALPFLVRASAKMLYACEWNPHAIEALRRNLQANSVADRCVVLEGDNRLTAPKGVADRVCLGLLPTSEGSWVTAIRALRSRGGILHVHANVKDSEEVEWSKYVSNSISDISLSEGYRWKVSVEHVERVKWYAPHIRHLVADVKCEQIDR</sequence>
<dbReference type="GO" id="GO:0031591">
    <property type="term" value="P:wybutosine biosynthetic process"/>
    <property type="evidence" value="ECO:0007669"/>
    <property type="project" value="TreeGrafter"/>
</dbReference>
<dbReference type="FunFam" id="3.40.50.150:FF:000131">
    <property type="entry name" value="tRNA wybutosine-synthesizing protein 2/3/4"/>
    <property type="match status" value="1"/>
</dbReference>
<comment type="pathway">
    <text evidence="1">tRNA modification; wybutosine-tRNA(Phe) biosynthesis.</text>
</comment>
<evidence type="ECO:0000256" key="2">
    <source>
        <dbReference type="ARBA" id="ARBA00022603"/>
    </source>
</evidence>
<comment type="catalytic activity">
    <reaction evidence="6">
        <text>4-demethyl-7-[(3S)-3-amino-3-carboxypropyl]wyosine(37) in tRNA(Phe) + S-adenosyl-L-methionine = 7-[(3S)-3-amino-3-carboxypropyl]wyosine(37) in tRNA(Phe) + S-adenosyl-L-homocysteine + H(+)</text>
        <dbReference type="Rhea" id="RHEA:36635"/>
        <dbReference type="Rhea" id="RHEA-COMP:10378"/>
        <dbReference type="Rhea" id="RHEA-COMP:10379"/>
        <dbReference type="ChEBI" id="CHEBI:15378"/>
        <dbReference type="ChEBI" id="CHEBI:57856"/>
        <dbReference type="ChEBI" id="CHEBI:59789"/>
        <dbReference type="ChEBI" id="CHEBI:73543"/>
        <dbReference type="ChEBI" id="CHEBI:73550"/>
        <dbReference type="EC" id="2.1.1.282"/>
    </reaction>
</comment>
<dbReference type="InterPro" id="IPR015915">
    <property type="entry name" value="Kelch-typ_b-propeller"/>
</dbReference>
<dbReference type="SUPFAM" id="SSF117281">
    <property type="entry name" value="Kelch motif"/>
    <property type="match status" value="1"/>
</dbReference>
<dbReference type="GO" id="GO:0030488">
    <property type="term" value="P:tRNA methylation"/>
    <property type="evidence" value="ECO:0007669"/>
    <property type="project" value="TreeGrafter"/>
</dbReference>
<dbReference type="InterPro" id="IPR003827">
    <property type="entry name" value="tRNA_yW-synthesising"/>
</dbReference>
<evidence type="ECO:0000313" key="8">
    <source>
        <dbReference type="EMBL" id="WOH11727.1"/>
    </source>
</evidence>
<dbReference type="Pfam" id="PF24681">
    <property type="entry name" value="Kelch_KLHDC2_KLHL20_DRC7"/>
    <property type="match status" value="1"/>
</dbReference>
<keyword evidence="2" id="KW-0489">Methyltransferase</keyword>
<dbReference type="InterPro" id="IPR036602">
    <property type="entry name" value="tRNA_yW-synthesising-like_sf"/>
</dbReference>
<dbReference type="InterPro" id="IPR030382">
    <property type="entry name" value="MeTrfase_TRM5/TYW2"/>
</dbReference>
<dbReference type="CDD" id="cd02440">
    <property type="entry name" value="AdoMet_MTases"/>
    <property type="match status" value="1"/>
</dbReference>
<evidence type="ECO:0000256" key="6">
    <source>
        <dbReference type="ARBA" id="ARBA00049202"/>
    </source>
</evidence>
<keyword evidence="4" id="KW-0949">S-adenosyl-L-methionine</keyword>
<dbReference type="Gene3D" id="2.120.10.80">
    <property type="entry name" value="Kelch-type beta propeller"/>
    <property type="match status" value="1"/>
</dbReference>
<dbReference type="SUPFAM" id="SSF53335">
    <property type="entry name" value="S-adenosyl-L-methionine-dependent methyltransferases"/>
    <property type="match status" value="1"/>
</dbReference>
<keyword evidence="5" id="KW-0819">tRNA processing</keyword>
<dbReference type="OMA" id="AVECKDL"/>
<dbReference type="PANTHER" id="PTHR23245">
    <property type="entry name" value="TRNA METHYLTRANSFERASE"/>
    <property type="match status" value="1"/>
</dbReference>
<name>A0A175YL05_DAUCS</name>
<dbReference type="AlphaFoldDB" id="A0A175YL05"/>
<dbReference type="PROSITE" id="PS51684">
    <property type="entry name" value="SAM_MT_TRM5_TYW2"/>
    <property type="match status" value="1"/>
</dbReference>
<evidence type="ECO:0000256" key="5">
    <source>
        <dbReference type="ARBA" id="ARBA00022694"/>
    </source>
</evidence>
<dbReference type="SUPFAM" id="SSF111278">
    <property type="entry name" value="SSo0622-like"/>
    <property type="match status" value="1"/>
</dbReference>
<dbReference type="EMBL" id="CP093350">
    <property type="protein sequence ID" value="WOH11727.1"/>
    <property type="molecule type" value="Genomic_DNA"/>
</dbReference>
<dbReference type="PANTHER" id="PTHR23245:SF25">
    <property type="entry name" value="TRNA WYBUTOSINE-SYNTHESIZING PROTEIN 2 HOMOLOG"/>
    <property type="match status" value="1"/>
</dbReference>
<accession>A0A175YL05</accession>
<dbReference type="Pfam" id="PF25133">
    <property type="entry name" value="TYW2_N_2"/>
    <property type="match status" value="1"/>
</dbReference>
<keyword evidence="3" id="KW-0808">Transferase</keyword>
<dbReference type="Gramene" id="KZM84396">
    <property type="protein sequence ID" value="KZM84396"/>
    <property type="gene ID" value="DCAR_028182"/>
</dbReference>